<proteinExistence type="predicted"/>
<dbReference type="EMBL" id="DXEN01000065">
    <property type="protein sequence ID" value="HIX86664.1"/>
    <property type="molecule type" value="Genomic_DNA"/>
</dbReference>
<comment type="caution">
    <text evidence="1">The sequence shown here is derived from an EMBL/GenBank/DDBJ whole genome shotgun (WGS) entry which is preliminary data.</text>
</comment>
<organism evidence="1 2">
    <name type="scientific">Candidatus Parabacteroides intestinigallinarum</name>
    <dbReference type="NCBI Taxonomy" id="2838722"/>
    <lineage>
        <taxon>Bacteria</taxon>
        <taxon>Pseudomonadati</taxon>
        <taxon>Bacteroidota</taxon>
        <taxon>Bacteroidia</taxon>
        <taxon>Bacteroidales</taxon>
        <taxon>Tannerellaceae</taxon>
        <taxon>Parabacteroides</taxon>
    </lineage>
</organism>
<dbReference type="Proteomes" id="UP000823847">
    <property type="component" value="Unassembled WGS sequence"/>
</dbReference>
<gene>
    <name evidence="1" type="ORF">H9848_08690</name>
</gene>
<reference evidence="1" key="2">
    <citation type="submission" date="2021-04" db="EMBL/GenBank/DDBJ databases">
        <authorList>
            <person name="Gilroy R."/>
        </authorList>
    </citation>
    <scope>NUCLEOTIDE SEQUENCE</scope>
    <source>
        <strain evidence="1">ChiHecec2B26-12326</strain>
    </source>
</reference>
<reference evidence="1" key="1">
    <citation type="journal article" date="2021" name="PeerJ">
        <title>Extensive microbial diversity within the chicken gut microbiome revealed by metagenomics and culture.</title>
        <authorList>
            <person name="Gilroy R."/>
            <person name="Ravi A."/>
            <person name="Getino M."/>
            <person name="Pursley I."/>
            <person name="Horton D.L."/>
            <person name="Alikhan N.F."/>
            <person name="Baker D."/>
            <person name="Gharbi K."/>
            <person name="Hall N."/>
            <person name="Watson M."/>
            <person name="Adriaenssens E.M."/>
            <person name="Foster-Nyarko E."/>
            <person name="Jarju S."/>
            <person name="Secka A."/>
            <person name="Antonio M."/>
            <person name="Oren A."/>
            <person name="Chaudhuri R.R."/>
            <person name="La Ragione R."/>
            <person name="Hildebrand F."/>
            <person name="Pallen M.J."/>
        </authorList>
    </citation>
    <scope>NUCLEOTIDE SEQUENCE</scope>
    <source>
        <strain evidence="1">ChiHecec2B26-12326</strain>
    </source>
</reference>
<sequence length="47" mass="5634">MTTEVYVVKKPSKALVDLVSRLRERKKKQLEDMRKNKDVYLRVDVVK</sequence>
<evidence type="ECO:0000313" key="1">
    <source>
        <dbReference type="EMBL" id="HIX86664.1"/>
    </source>
</evidence>
<accession>A0A9D2BPS3</accession>
<protein>
    <submittedName>
        <fullName evidence="1">Uncharacterized protein</fullName>
    </submittedName>
</protein>
<dbReference type="AlphaFoldDB" id="A0A9D2BPS3"/>
<name>A0A9D2BPS3_9BACT</name>
<evidence type="ECO:0000313" key="2">
    <source>
        <dbReference type="Proteomes" id="UP000823847"/>
    </source>
</evidence>